<dbReference type="Proteomes" id="UP000187455">
    <property type="component" value="Unassembled WGS sequence"/>
</dbReference>
<proteinExistence type="predicted"/>
<reference evidence="1 2" key="1">
    <citation type="journal article" date="2016" name="Mol. Biol. Evol.">
        <title>Genome-Wide Survey of Gut Fungi (Harpellales) Reveals the First Horizontally Transferred Ubiquitin Gene from a Mosquito Host.</title>
        <authorList>
            <person name="Wang Y."/>
            <person name="White M.M."/>
            <person name="Kvist S."/>
            <person name="Moncalvo J.M."/>
        </authorList>
    </citation>
    <scope>NUCLEOTIDE SEQUENCE [LARGE SCALE GENOMIC DNA]</scope>
    <source>
        <strain evidence="1 2">ALG-7-W6</strain>
    </source>
</reference>
<comment type="caution">
    <text evidence="1">The sequence shown here is derived from an EMBL/GenBank/DDBJ whole genome shotgun (WGS) entry which is preliminary data.</text>
</comment>
<name>A0A1R0H1Y9_9FUNG</name>
<evidence type="ECO:0000313" key="2">
    <source>
        <dbReference type="Proteomes" id="UP000187455"/>
    </source>
</evidence>
<dbReference type="EMBL" id="LSSL01001042">
    <property type="protein sequence ID" value="OLY83164.1"/>
    <property type="molecule type" value="Genomic_DNA"/>
</dbReference>
<accession>A0A1R0H1Y9</accession>
<dbReference type="AlphaFoldDB" id="A0A1R0H1Y9"/>
<evidence type="ECO:0000313" key="1">
    <source>
        <dbReference type="EMBL" id="OLY83164.1"/>
    </source>
</evidence>
<organism evidence="1 2">
    <name type="scientific">Smittium mucronatum</name>
    <dbReference type="NCBI Taxonomy" id="133383"/>
    <lineage>
        <taxon>Eukaryota</taxon>
        <taxon>Fungi</taxon>
        <taxon>Fungi incertae sedis</taxon>
        <taxon>Zoopagomycota</taxon>
        <taxon>Kickxellomycotina</taxon>
        <taxon>Harpellomycetes</taxon>
        <taxon>Harpellales</taxon>
        <taxon>Legeriomycetaceae</taxon>
        <taxon>Smittium</taxon>
    </lineage>
</organism>
<keyword evidence="2" id="KW-1185">Reference proteome</keyword>
<dbReference type="OrthoDB" id="5578990at2759"/>
<protein>
    <submittedName>
        <fullName evidence="1">Uncharacterized protein</fullName>
    </submittedName>
</protein>
<sequence length="255" mass="28625">MNNSKYGRSIKKASRRIFGFLEGDTGNCQDIFESDPCLFALKLNEHDIDKPTALNTVYNLISELVDIKRQNIEKVKQLEDRLSVIKECLSHLSDTAAHSQPIVTSNGYKLDLKMEKTADFVETTNSSLDLVLKNLDESFEYYLHFLDFREEQQSSQNTKSSYFEVQEKLANRLLELAGSGKNGLGLSFSEGNSDTTATNMMPYNSMIKTYDGCGVSDICKFAKRVIDSDPGSDPALHGLIDIKLLELSQLLPPQF</sequence>
<gene>
    <name evidence="1" type="ORF">AYI68_g2703</name>
</gene>